<evidence type="ECO:0000313" key="1">
    <source>
        <dbReference type="EMBL" id="GKU96968.1"/>
    </source>
</evidence>
<accession>A0AAV5I766</accession>
<gene>
    <name evidence="1" type="ORF">SLEP1_g10148</name>
</gene>
<evidence type="ECO:0000313" key="2">
    <source>
        <dbReference type="Proteomes" id="UP001054252"/>
    </source>
</evidence>
<dbReference type="EMBL" id="BPVZ01000011">
    <property type="protein sequence ID" value="GKU96968.1"/>
    <property type="molecule type" value="Genomic_DNA"/>
</dbReference>
<name>A0AAV5I766_9ROSI</name>
<proteinExistence type="predicted"/>
<keyword evidence="2" id="KW-1185">Reference proteome</keyword>
<comment type="caution">
    <text evidence="1">The sequence shown here is derived from an EMBL/GenBank/DDBJ whole genome shotgun (WGS) entry which is preliminary data.</text>
</comment>
<sequence length="74" mass="8614">MLHRRLKHSVQSSHAEGNELQHLQRIFLCNFHPCSNTFPLHLSQLSSSSFIQVPSHFQNLPPCVYWVFWADIGI</sequence>
<dbReference type="AlphaFoldDB" id="A0AAV5I766"/>
<organism evidence="1 2">
    <name type="scientific">Rubroshorea leprosula</name>
    <dbReference type="NCBI Taxonomy" id="152421"/>
    <lineage>
        <taxon>Eukaryota</taxon>
        <taxon>Viridiplantae</taxon>
        <taxon>Streptophyta</taxon>
        <taxon>Embryophyta</taxon>
        <taxon>Tracheophyta</taxon>
        <taxon>Spermatophyta</taxon>
        <taxon>Magnoliopsida</taxon>
        <taxon>eudicotyledons</taxon>
        <taxon>Gunneridae</taxon>
        <taxon>Pentapetalae</taxon>
        <taxon>rosids</taxon>
        <taxon>malvids</taxon>
        <taxon>Malvales</taxon>
        <taxon>Dipterocarpaceae</taxon>
        <taxon>Rubroshorea</taxon>
    </lineage>
</organism>
<protein>
    <submittedName>
        <fullName evidence="1">Uncharacterized protein</fullName>
    </submittedName>
</protein>
<reference evidence="1 2" key="1">
    <citation type="journal article" date="2021" name="Commun. Biol.">
        <title>The genome of Shorea leprosula (Dipterocarpaceae) highlights the ecological relevance of drought in aseasonal tropical rainforests.</title>
        <authorList>
            <person name="Ng K.K.S."/>
            <person name="Kobayashi M.J."/>
            <person name="Fawcett J.A."/>
            <person name="Hatakeyama M."/>
            <person name="Paape T."/>
            <person name="Ng C.H."/>
            <person name="Ang C.C."/>
            <person name="Tnah L.H."/>
            <person name="Lee C.T."/>
            <person name="Nishiyama T."/>
            <person name="Sese J."/>
            <person name="O'Brien M.J."/>
            <person name="Copetti D."/>
            <person name="Mohd Noor M.I."/>
            <person name="Ong R.C."/>
            <person name="Putra M."/>
            <person name="Sireger I.Z."/>
            <person name="Indrioko S."/>
            <person name="Kosugi Y."/>
            <person name="Izuno A."/>
            <person name="Isagi Y."/>
            <person name="Lee S.L."/>
            <person name="Shimizu K.K."/>
        </authorList>
    </citation>
    <scope>NUCLEOTIDE SEQUENCE [LARGE SCALE GENOMIC DNA]</scope>
    <source>
        <strain evidence="1">214</strain>
    </source>
</reference>
<dbReference type="Proteomes" id="UP001054252">
    <property type="component" value="Unassembled WGS sequence"/>
</dbReference>